<dbReference type="AlphaFoldDB" id="A0A4Q0YIG0"/>
<organism evidence="1 2">
    <name type="scientific">Veronia nyctiphanis</name>
    <dbReference type="NCBI Taxonomy" id="1278244"/>
    <lineage>
        <taxon>Bacteria</taxon>
        <taxon>Pseudomonadati</taxon>
        <taxon>Pseudomonadota</taxon>
        <taxon>Gammaproteobacteria</taxon>
        <taxon>Vibrionales</taxon>
        <taxon>Vibrionaceae</taxon>
        <taxon>Veronia</taxon>
    </lineage>
</organism>
<gene>
    <name evidence="1" type="ORF">CS022_23040</name>
</gene>
<proteinExistence type="predicted"/>
<keyword evidence="2" id="KW-1185">Reference proteome</keyword>
<dbReference type="Proteomes" id="UP000290287">
    <property type="component" value="Unassembled WGS sequence"/>
</dbReference>
<name>A0A4Q0YIG0_9GAMM</name>
<dbReference type="OrthoDB" id="5903822at2"/>
<reference evidence="1 2" key="1">
    <citation type="submission" date="2017-10" db="EMBL/GenBank/DDBJ databases">
        <title>Nyctiphanis sp. nov., isolated from the stomach of the euphausiid Nyctiphanes simplex (Hansen, 1911) in the Gulf of California.</title>
        <authorList>
            <person name="Gomez-Gil B."/>
            <person name="Aguilar-Mendez M."/>
            <person name="Lopez-Cortes A."/>
            <person name="Gomez-Gutierrez J."/>
            <person name="Roque A."/>
            <person name="Lang E."/>
            <person name="Gonzalez-Castillo A."/>
        </authorList>
    </citation>
    <scope>NUCLEOTIDE SEQUENCE [LARGE SCALE GENOMIC DNA]</scope>
    <source>
        <strain evidence="1 2">CAIM 600</strain>
    </source>
</reference>
<sequence>MPNYSPYIWNIIKDLQAGHHFQLCADYRVKTAGYVGSSGFSQKISNRAVLRLFRDKVITYKEVLVYGIKWYVYELTDKGRALDVA</sequence>
<dbReference type="RefSeq" id="WP_129124210.1">
    <property type="nucleotide sequence ID" value="NZ_PEIB01000048.1"/>
</dbReference>
<dbReference type="EMBL" id="PEIB01000048">
    <property type="protein sequence ID" value="RXJ70496.1"/>
    <property type="molecule type" value="Genomic_DNA"/>
</dbReference>
<accession>A0A4Q0YIG0</accession>
<evidence type="ECO:0000313" key="1">
    <source>
        <dbReference type="EMBL" id="RXJ70496.1"/>
    </source>
</evidence>
<protein>
    <submittedName>
        <fullName evidence="1">Uncharacterized protein</fullName>
    </submittedName>
</protein>
<evidence type="ECO:0000313" key="2">
    <source>
        <dbReference type="Proteomes" id="UP000290287"/>
    </source>
</evidence>
<comment type="caution">
    <text evidence="1">The sequence shown here is derived from an EMBL/GenBank/DDBJ whole genome shotgun (WGS) entry which is preliminary data.</text>
</comment>